<protein>
    <submittedName>
        <fullName evidence="1">Uncharacterized protein</fullName>
    </submittedName>
</protein>
<proteinExistence type="predicted"/>
<accession>A0A240EH09</accession>
<dbReference type="AlphaFoldDB" id="A0A240EH09"/>
<dbReference type="Proteomes" id="UP000219336">
    <property type="component" value="Unassembled WGS sequence"/>
</dbReference>
<organism evidence="1 2">
    <name type="scientific">Vibrio thalassae</name>
    <dbReference type="NCBI Taxonomy" id="1243014"/>
    <lineage>
        <taxon>Bacteria</taxon>
        <taxon>Pseudomonadati</taxon>
        <taxon>Pseudomonadota</taxon>
        <taxon>Gammaproteobacteria</taxon>
        <taxon>Vibrionales</taxon>
        <taxon>Vibrionaceae</taxon>
        <taxon>Vibrio</taxon>
    </lineage>
</organism>
<evidence type="ECO:0000313" key="2">
    <source>
        <dbReference type="Proteomes" id="UP000219336"/>
    </source>
</evidence>
<dbReference type="EMBL" id="OANU01000017">
    <property type="protein sequence ID" value="SNX47952.1"/>
    <property type="molecule type" value="Genomic_DNA"/>
</dbReference>
<sequence length="173" mass="19627">MWGRLVKVWNIAQPNFKNMLGCDYIYIWGINNLNNKVKVLFVALALGTGFFIPNLLKHQPSSDVDLSDYCMLSQQVCEQEGVKMKVDSRRVTPLTPITVEVFWPESEAPNLNISLQGKEMNMGEVKYQLEMIKPDVYQGEITLPVCAEDSMTWYGTISNGETDIKAALRMTAR</sequence>
<name>A0A240EH09_9VIBR</name>
<gene>
    <name evidence="1" type="ORF">VTH8203_01567</name>
</gene>
<reference evidence="2" key="1">
    <citation type="submission" date="2016-06" db="EMBL/GenBank/DDBJ databases">
        <authorList>
            <person name="Rodrigo-Torres L."/>
            <person name="Arahal R.D."/>
            <person name="Lucena T."/>
        </authorList>
    </citation>
    <scope>NUCLEOTIDE SEQUENCE [LARGE SCALE GENOMIC DNA]</scope>
    <source>
        <strain evidence="2">CECT8203</strain>
    </source>
</reference>
<keyword evidence="2" id="KW-1185">Reference proteome</keyword>
<evidence type="ECO:0000313" key="1">
    <source>
        <dbReference type="EMBL" id="SNX47952.1"/>
    </source>
</evidence>